<keyword evidence="15" id="KW-1185">Reference proteome</keyword>
<reference evidence="14" key="1">
    <citation type="submission" date="2021-09" db="EMBL/GenBank/DDBJ databases">
        <title>Fulvivirga sp. isolated from coastal sediment.</title>
        <authorList>
            <person name="Yu H."/>
        </authorList>
    </citation>
    <scope>NUCLEOTIDE SEQUENCE</scope>
    <source>
        <strain evidence="14">1062</strain>
    </source>
</reference>
<dbReference type="InterPro" id="IPR022813">
    <property type="entry name" value="SecD/SecF_arch_bac"/>
</dbReference>
<protein>
    <recommendedName>
        <fullName evidence="9 10">Multifunctional fusion protein</fullName>
    </recommendedName>
    <domain>
        <recommendedName>
            <fullName evidence="9">Protein translocase subunit SecD</fullName>
        </recommendedName>
    </domain>
    <domain>
        <recommendedName>
            <fullName evidence="10">Protein-export membrane protein SecF</fullName>
        </recommendedName>
    </domain>
</protein>
<feature type="transmembrane region" description="Helical" evidence="9">
    <location>
        <begin position="701"/>
        <end position="721"/>
    </location>
</feature>
<dbReference type="GO" id="GO:0043952">
    <property type="term" value="P:protein transport by the Sec complex"/>
    <property type="evidence" value="ECO:0007669"/>
    <property type="project" value="UniProtKB-UniRule"/>
</dbReference>
<keyword evidence="3 9" id="KW-1003">Cell membrane</keyword>
<dbReference type="InterPro" id="IPR022646">
    <property type="entry name" value="SecD/SecF_CS"/>
</dbReference>
<dbReference type="NCBIfam" id="TIGR00966">
    <property type="entry name" value="transloc_SecF"/>
    <property type="match status" value="1"/>
</dbReference>
<evidence type="ECO:0000259" key="11">
    <source>
        <dbReference type="Pfam" id="PF02355"/>
    </source>
</evidence>
<evidence type="ECO:0000313" key="14">
    <source>
        <dbReference type="EMBL" id="MCA6078132.1"/>
    </source>
</evidence>
<keyword evidence="7 9" id="KW-0811">Translocation</keyword>
<feature type="domain" description="Protein translocase subunit SecDF P1" evidence="12">
    <location>
        <begin position="185"/>
        <end position="243"/>
    </location>
</feature>
<evidence type="ECO:0000256" key="1">
    <source>
        <dbReference type="ARBA" id="ARBA00004651"/>
    </source>
</evidence>
<dbReference type="NCBIfam" id="NF009585">
    <property type="entry name" value="PRK13024.1-5"/>
    <property type="match status" value="1"/>
</dbReference>
<dbReference type="GO" id="GO:0065002">
    <property type="term" value="P:intracellular protein transmembrane transport"/>
    <property type="evidence" value="ECO:0007669"/>
    <property type="project" value="UniProtKB-UniRule"/>
</dbReference>
<feature type="transmembrane region" description="Helical" evidence="9">
    <location>
        <begin position="517"/>
        <end position="536"/>
    </location>
</feature>
<dbReference type="PRINTS" id="PR01755">
    <property type="entry name" value="SECFTRNLCASE"/>
</dbReference>
<feature type="transmembrane region" description="Helical" evidence="9">
    <location>
        <begin position="612"/>
        <end position="634"/>
    </location>
</feature>
<dbReference type="InterPro" id="IPR054384">
    <property type="entry name" value="SecDF_P1_head"/>
</dbReference>
<dbReference type="GO" id="GO:0006605">
    <property type="term" value="P:protein targeting"/>
    <property type="evidence" value="ECO:0007669"/>
    <property type="project" value="UniProtKB-UniRule"/>
</dbReference>
<proteinExistence type="inferred from homology"/>
<feature type="domain" description="Protein export membrane protein SecD/SecF C-terminal" evidence="11">
    <location>
        <begin position="814"/>
        <end position="998"/>
    </location>
</feature>
<evidence type="ECO:0000256" key="9">
    <source>
        <dbReference type="HAMAP-Rule" id="MF_01463"/>
    </source>
</evidence>
<evidence type="ECO:0000256" key="7">
    <source>
        <dbReference type="ARBA" id="ARBA00023010"/>
    </source>
</evidence>
<gene>
    <name evidence="14" type="primary">secDF</name>
    <name evidence="9" type="synonym">secD</name>
    <name evidence="10" type="synonym">secF</name>
    <name evidence="14" type="ORF">LDX50_24890</name>
</gene>
<dbReference type="InterPro" id="IPR055344">
    <property type="entry name" value="SecD_SecF_C_bact"/>
</dbReference>
<evidence type="ECO:0000256" key="10">
    <source>
        <dbReference type="HAMAP-Rule" id="MF_01464"/>
    </source>
</evidence>
<keyword evidence="8 9" id="KW-0472">Membrane</keyword>
<evidence type="ECO:0000259" key="12">
    <source>
        <dbReference type="Pfam" id="PF21760"/>
    </source>
</evidence>
<comment type="function">
    <text evidence="9">Part of the Sec protein translocase complex. Interacts with the SecYEG preprotein conducting channel. SecDF uses the proton motive force (PMF) to complete protein translocation after the ATP-dependent function of SecA.</text>
</comment>
<feature type="transmembrane region" description="Helical" evidence="9">
    <location>
        <begin position="833"/>
        <end position="854"/>
    </location>
</feature>
<evidence type="ECO:0000256" key="4">
    <source>
        <dbReference type="ARBA" id="ARBA00022692"/>
    </source>
</evidence>
<dbReference type="Pfam" id="PF02355">
    <property type="entry name" value="SecD_SecF_C"/>
    <property type="match status" value="2"/>
</dbReference>
<feature type="domain" description="Protein export membrane protein SecD/SecF C-terminal" evidence="11">
    <location>
        <begin position="498"/>
        <end position="669"/>
    </location>
</feature>
<dbReference type="InterPro" id="IPR005665">
    <property type="entry name" value="SecF_bac"/>
</dbReference>
<comment type="caution">
    <text evidence="14">The sequence shown here is derived from an EMBL/GenBank/DDBJ whole genome shotgun (WGS) entry which is preliminary data.</text>
</comment>
<dbReference type="RefSeq" id="WP_225698988.1">
    <property type="nucleotide sequence ID" value="NZ_JAIXNE010000005.1"/>
</dbReference>
<dbReference type="PANTHER" id="PTHR30081:SF1">
    <property type="entry name" value="PROTEIN TRANSLOCASE SUBUNIT SECD"/>
    <property type="match status" value="1"/>
</dbReference>
<feature type="transmembrane region" description="Helical" evidence="9">
    <location>
        <begin position="640"/>
        <end position="660"/>
    </location>
</feature>
<keyword evidence="4 9" id="KW-0812">Transmembrane</keyword>
<dbReference type="Pfam" id="PF21760">
    <property type="entry name" value="SecD_1st"/>
    <property type="match status" value="1"/>
</dbReference>
<dbReference type="Proteomes" id="UP001139409">
    <property type="component" value="Unassembled WGS sequence"/>
</dbReference>
<dbReference type="Gene3D" id="1.20.1640.10">
    <property type="entry name" value="Multidrug efflux transporter AcrB transmembrane domain"/>
    <property type="match status" value="2"/>
</dbReference>
<dbReference type="AlphaFoldDB" id="A0A9X1HWL9"/>
<dbReference type="EMBL" id="JAIXNE010000005">
    <property type="protein sequence ID" value="MCA6078132.1"/>
    <property type="molecule type" value="Genomic_DNA"/>
</dbReference>
<dbReference type="InterPro" id="IPR048634">
    <property type="entry name" value="SecD_SecF_C"/>
</dbReference>
<dbReference type="PANTHER" id="PTHR30081">
    <property type="entry name" value="PROTEIN-EXPORT MEMBRANE PROTEIN SEC"/>
    <property type="match status" value="1"/>
</dbReference>
<comment type="subunit">
    <text evidence="9">Forms a complex with SecF. Part of the essential Sec protein translocation apparatus which comprises SecA, SecYEG and auxiliary proteins SecDF. Other proteins may also be involved.</text>
</comment>
<feature type="transmembrane region" description="Helical" evidence="9">
    <location>
        <begin position="946"/>
        <end position="964"/>
    </location>
</feature>
<dbReference type="Gene3D" id="3.30.70.3220">
    <property type="match status" value="1"/>
</dbReference>
<comment type="subcellular location">
    <subcellularLocation>
        <location evidence="1 9">Cell membrane</location>
        <topology evidence="1 9">Multi-pass membrane protein</topology>
    </subcellularLocation>
</comment>
<feature type="transmembrane region" description="Helical" evidence="9">
    <location>
        <begin position="866"/>
        <end position="889"/>
    </location>
</feature>
<feature type="transmembrane region" description="Helical" evidence="9">
    <location>
        <begin position="895"/>
        <end position="915"/>
    </location>
</feature>
<feature type="domain" description="SecDF P1 head subdomain" evidence="13">
    <location>
        <begin position="392"/>
        <end position="495"/>
    </location>
</feature>
<comment type="subunit">
    <text evidence="10">Forms a complex with SecD. Part of the essential Sec protein translocation apparatus which comprises SecA, SecYEG and auxiliary proteins SecDF. Other proteins may also be involved.</text>
</comment>
<dbReference type="HAMAP" id="MF_01464_B">
    <property type="entry name" value="SecF_B"/>
    <property type="match status" value="1"/>
</dbReference>
<dbReference type="GO" id="GO:0005886">
    <property type="term" value="C:plasma membrane"/>
    <property type="evidence" value="ECO:0007669"/>
    <property type="project" value="UniProtKB-SubCell"/>
</dbReference>
<dbReference type="NCBIfam" id="TIGR00916">
    <property type="entry name" value="2A0604s01"/>
    <property type="match status" value="1"/>
</dbReference>
<comment type="similarity">
    <text evidence="9">Belongs to the SecD/SecF family. SecD subfamily.</text>
</comment>
<dbReference type="InterPro" id="IPR048631">
    <property type="entry name" value="SecD_1st"/>
</dbReference>
<feature type="transmembrane region" description="Helical" evidence="9">
    <location>
        <begin position="541"/>
        <end position="561"/>
    </location>
</feature>
<dbReference type="NCBIfam" id="TIGR01129">
    <property type="entry name" value="secD"/>
    <property type="match status" value="1"/>
</dbReference>
<keyword evidence="6 9" id="KW-1133">Transmembrane helix</keyword>
<name>A0A9X1HWL9_9BACT</name>
<feature type="transmembrane region" description="Helical" evidence="9">
    <location>
        <begin position="567"/>
        <end position="591"/>
    </location>
</feature>
<evidence type="ECO:0000256" key="3">
    <source>
        <dbReference type="ARBA" id="ARBA00022475"/>
    </source>
</evidence>
<dbReference type="FunFam" id="1.20.1640.10:FF:000004">
    <property type="entry name" value="Protein translocase subunit SecD"/>
    <property type="match status" value="1"/>
</dbReference>
<dbReference type="Gene3D" id="3.30.1360.200">
    <property type="match status" value="1"/>
</dbReference>
<organism evidence="14 15">
    <name type="scientific">Fulvivirga sedimenti</name>
    <dbReference type="NCBI Taxonomy" id="2879465"/>
    <lineage>
        <taxon>Bacteria</taxon>
        <taxon>Pseudomonadati</taxon>
        <taxon>Bacteroidota</taxon>
        <taxon>Cytophagia</taxon>
        <taxon>Cytophagales</taxon>
        <taxon>Fulvivirgaceae</taxon>
        <taxon>Fulvivirga</taxon>
    </lineage>
</organism>
<dbReference type="Pfam" id="PF07549">
    <property type="entry name" value="Sec_GG"/>
    <property type="match status" value="2"/>
</dbReference>
<feature type="transmembrane region" description="Helical" evidence="9">
    <location>
        <begin position="970"/>
        <end position="994"/>
    </location>
</feature>
<evidence type="ECO:0000259" key="13">
    <source>
        <dbReference type="Pfam" id="PF22599"/>
    </source>
</evidence>
<dbReference type="GO" id="GO:0015450">
    <property type="term" value="F:protein-transporting ATPase activity"/>
    <property type="evidence" value="ECO:0007669"/>
    <property type="project" value="InterPro"/>
</dbReference>
<evidence type="ECO:0000313" key="15">
    <source>
        <dbReference type="Proteomes" id="UP001139409"/>
    </source>
</evidence>
<dbReference type="SUPFAM" id="SSF82866">
    <property type="entry name" value="Multidrug efflux transporter AcrB transmembrane domain"/>
    <property type="match status" value="2"/>
</dbReference>
<comment type="similarity">
    <text evidence="10">Belongs to the SecD/SecF family. SecF subfamily.</text>
</comment>
<evidence type="ECO:0000256" key="2">
    <source>
        <dbReference type="ARBA" id="ARBA00022448"/>
    </source>
</evidence>
<dbReference type="HAMAP" id="MF_01463_B">
    <property type="entry name" value="SecD_B"/>
    <property type="match status" value="1"/>
</dbReference>
<keyword evidence="5 9" id="KW-0653">Protein transport</keyword>
<evidence type="ECO:0000256" key="5">
    <source>
        <dbReference type="ARBA" id="ARBA00022927"/>
    </source>
</evidence>
<evidence type="ECO:0000256" key="8">
    <source>
        <dbReference type="ARBA" id="ARBA00023136"/>
    </source>
</evidence>
<comment type="caution">
    <text evidence="9">Lacks conserved residue(s) required for the propagation of feature annotation.</text>
</comment>
<dbReference type="Pfam" id="PF22599">
    <property type="entry name" value="SecDF_P1_head"/>
    <property type="match status" value="1"/>
</dbReference>
<evidence type="ECO:0000256" key="6">
    <source>
        <dbReference type="ARBA" id="ARBA00022989"/>
    </source>
</evidence>
<dbReference type="InterPro" id="IPR022645">
    <property type="entry name" value="SecD/SecF_bac"/>
</dbReference>
<accession>A0A9X1HWL9</accession>
<sequence>MRNKGAVILLTLVITALCVYYLSFTFVSRNIQQDAISYATEQNDVINLSKKQAYLDSIWNIPVYNLFGAEFTYKEVKDNELSLGLDLQGGMHVTLEVSPVDIIKGLSGNNTDPQFIEAMRLARERQKDSQERFSSLFRTAYEEIASDDRLAPLFVTAANRERFSVDMSNDEVMDVIDREIEDAIDRSFIILRTRIDQFGTSQPNIQRLQGTGRIQIEIPGAENPERIRKLLQGVAKLEFWEVANPEEYLTSLISINEMLVEEMKKEKTLGGDLETNLNQVAAADTQEDLSDLLSADDDSLSGNAADSLGTDGLDSLTNTEISPLFSLLRSQNELIYEVKDTSVIGEILRKDEVKSMLPRNVKPVWEVKPNIDEETGTEYLTLYFVRVGRGGKAQLTGEVITDARQDIDERGRAVVTMQMNAVGTKGWRNMTEKAAAKATATSLSDRIAIVLDNNVYSAPYVEEPIPNGSSRISGNFTVEEAKDLANILKAGSLPAPTRIVEEAIVGPTLGKIAQRQGIVSIISGLGIVVLFMIAYYARGGFVANIALVFNVFFILGILAQFNAALTLPGIAGIVLTIGMSIDANVLIFERIREELRNGVRLREAITMGYQKAFSSIVDANLTTLLTAAILYILGQGPIKGFAITLMIGIFCSFFSAVYITRVIIEWMTRKGDESHVSFNTPFSKNLLSNINIDFMSRRKKAYVFSAIVIVIGITLAAVQGLNLGVDFKGGRSYVVNFSQPVVATDLKLALGESFEGRGTEVKNYGGNNIVKVTTSYKVDDESDSADDEVKNALVSGIESYTGLEYVADAATIDDQHFTISGSSKVGATIADDIVTASWEAGIVSIIVIFLYILIRFRKWQFSTGAILALLHDTAFVFSAFAIASIFGITFEIDQVFVAALLTVIGYSINDTVIVFDRIREFLGLGTSTDNVKIFNSAINSTLNRTLITSFTTLVVVLILFIFGGEVLRGFSFALLVGILVGTYSSVFIASPVVIDLETKRNVKKG</sequence>
<keyword evidence="2 9" id="KW-0813">Transport</keyword>
<dbReference type="InterPro" id="IPR005791">
    <property type="entry name" value="SecD"/>
</dbReference>